<dbReference type="AlphaFoldDB" id="V5B0S6"/>
<dbReference type="EMBL" id="AYLP01000336">
    <property type="protein sequence ID" value="ESS61119.1"/>
    <property type="molecule type" value="Genomic_DNA"/>
</dbReference>
<protein>
    <submittedName>
        <fullName evidence="2">Uncharacterized protein</fullName>
    </submittedName>
</protein>
<accession>V5B0S6</accession>
<dbReference type="VEuPathDB" id="TriTrypDB:TCDM_11306"/>
<reference evidence="2 3" key="1">
    <citation type="journal article" date="2014" name="Genome Announc.">
        <title>Trypanosoma cruzi Clone Dm28c Draft Genome Sequence.</title>
        <authorList>
            <person name="Grisard E.C."/>
            <person name="Teixeira S.M."/>
            <person name="de Almeida L.G."/>
            <person name="Stoco P.H."/>
            <person name="Gerber A.L."/>
            <person name="Talavera-Lopez C."/>
            <person name="Lima O.C."/>
            <person name="Andersson B."/>
            <person name="de Vasconcelos A.T."/>
        </authorList>
    </citation>
    <scope>NUCLEOTIDE SEQUENCE [LARGE SCALE GENOMIC DNA]</scope>
    <source>
        <strain evidence="2 3">Dm28c</strain>
    </source>
</reference>
<feature type="region of interest" description="Disordered" evidence="1">
    <location>
        <begin position="1"/>
        <end position="33"/>
    </location>
</feature>
<evidence type="ECO:0000256" key="1">
    <source>
        <dbReference type="SAM" id="MobiDB-lite"/>
    </source>
</evidence>
<name>V5B0S6_TRYCR</name>
<evidence type="ECO:0000313" key="2">
    <source>
        <dbReference type="EMBL" id="ESS61119.1"/>
    </source>
</evidence>
<dbReference type="OrthoDB" id="10553170at2759"/>
<gene>
    <name evidence="2" type="ORF">TCDM_11306</name>
</gene>
<feature type="region of interest" description="Disordered" evidence="1">
    <location>
        <begin position="187"/>
        <end position="215"/>
    </location>
</feature>
<evidence type="ECO:0000313" key="3">
    <source>
        <dbReference type="Proteomes" id="UP000017861"/>
    </source>
</evidence>
<comment type="caution">
    <text evidence="2">The sequence shown here is derived from an EMBL/GenBank/DDBJ whole genome shotgun (WGS) entry which is preliminary data.</text>
</comment>
<organism evidence="2 3">
    <name type="scientific">Trypanosoma cruzi Dm28c</name>
    <dbReference type="NCBI Taxonomy" id="1416333"/>
    <lineage>
        <taxon>Eukaryota</taxon>
        <taxon>Discoba</taxon>
        <taxon>Euglenozoa</taxon>
        <taxon>Kinetoplastea</taxon>
        <taxon>Metakinetoplastina</taxon>
        <taxon>Trypanosomatida</taxon>
        <taxon>Trypanosomatidae</taxon>
        <taxon>Trypanosoma</taxon>
        <taxon>Schizotrypanum</taxon>
    </lineage>
</organism>
<sequence>MPGTWASLHCNRATEPKGSPGGKGRRTHRTTNGFRCGEDSIPAVDPDIGPRVAALRKGTMRLMTALRQTCARPADHNQLLLCRRCLPFFTKETCPPLPELPPDVSTATHCPPASGGWTSSCPTCGRVRLSVHSMRAHARRAQPGVQIVGESLTCGCRDCFTVILTGASRAGCHRKRQACLQARHAGRANAGTRGGPGASATASSQTPRAADPPTDHRRLRFIHCGNAQSLGIWTATVWDCPSPHDGPYATE</sequence>
<proteinExistence type="predicted"/>
<dbReference type="Proteomes" id="UP000017861">
    <property type="component" value="Unassembled WGS sequence"/>
</dbReference>